<feature type="non-terminal residue" evidence="1">
    <location>
        <position position="63"/>
    </location>
</feature>
<sequence length="63" mass="7101">MQVFPVSTSRLIKASGSQYRYQLYNISESLRVCPVYADSSSGPQYAPIWTSTVYINNRQYGTG</sequence>
<proteinExistence type="predicted"/>
<organism evidence="1 2">
    <name type="scientific">Dendrothele bispora (strain CBS 962.96)</name>
    <dbReference type="NCBI Taxonomy" id="1314807"/>
    <lineage>
        <taxon>Eukaryota</taxon>
        <taxon>Fungi</taxon>
        <taxon>Dikarya</taxon>
        <taxon>Basidiomycota</taxon>
        <taxon>Agaricomycotina</taxon>
        <taxon>Agaricomycetes</taxon>
        <taxon>Agaricomycetidae</taxon>
        <taxon>Agaricales</taxon>
        <taxon>Agaricales incertae sedis</taxon>
        <taxon>Dendrothele</taxon>
    </lineage>
</organism>
<dbReference type="Proteomes" id="UP000297245">
    <property type="component" value="Unassembled WGS sequence"/>
</dbReference>
<name>A0A4V4HH12_DENBC</name>
<dbReference type="OrthoDB" id="112668at2759"/>
<accession>A0A4V4HH12</accession>
<keyword evidence="2" id="KW-1185">Reference proteome</keyword>
<reference evidence="1 2" key="1">
    <citation type="journal article" date="2019" name="Nat. Ecol. Evol.">
        <title>Megaphylogeny resolves global patterns of mushroom evolution.</title>
        <authorList>
            <person name="Varga T."/>
            <person name="Krizsan K."/>
            <person name="Foldi C."/>
            <person name="Dima B."/>
            <person name="Sanchez-Garcia M."/>
            <person name="Sanchez-Ramirez S."/>
            <person name="Szollosi G.J."/>
            <person name="Szarkandi J.G."/>
            <person name="Papp V."/>
            <person name="Albert L."/>
            <person name="Andreopoulos W."/>
            <person name="Angelini C."/>
            <person name="Antonin V."/>
            <person name="Barry K.W."/>
            <person name="Bougher N.L."/>
            <person name="Buchanan P."/>
            <person name="Buyck B."/>
            <person name="Bense V."/>
            <person name="Catcheside P."/>
            <person name="Chovatia M."/>
            <person name="Cooper J."/>
            <person name="Damon W."/>
            <person name="Desjardin D."/>
            <person name="Finy P."/>
            <person name="Geml J."/>
            <person name="Haridas S."/>
            <person name="Hughes K."/>
            <person name="Justo A."/>
            <person name="Karasinski D."/>
            <person name="Kautmanova I."/>
            <person name="Kiss B."/>
            <person name="Kocsube S."/>
            <person name="Kotiranta H."/>
            <person name="LaButti K.M."/>
            <person name="Lechner B.E."/>
            <person name="Liimatainen K."/>
            <person name="Lipzen A."/>
            <person name="Lukacs Z."/>
            <person name="Mihaltcheva S."/>
            <person name="Morgado L.N."/>
            <person name="Niskanen T."/>
            <person name="Noordeloos M.E."/>
            <person name="Ohm R.A."/>
            <person name="Ortiz-Santana B."/>
            <person name="Ovrebo C."/>
            <person name="Racz N."/>
            <person name="Riley R."/>
            <person name="Savchenko A."/>
            <person name="Shiryaev A."/>
            <person name="Soop K."/>
            <person name="Spirin V."/>
            <person name="Szebenyi C."/>
            <person name="Tomsovsky M."/>
            <person name="Tulloss R.E."/>
            <person name="Uehling J."/>
            <person name="Grigoriev I.V."/>
            <person name="Vagvolgyi C."/>
            <person name="Papp T."/>
            <person name="Martin F.M."/>
            <person name="Miettinen O."/>
            <person name="Hibbett D.S."/>
            <person name="Nagy L.G."/>
        </authorList>
    </citation>
    <scope>NUCLEOTIDE SEQUENCE [LARGE SCALE GENOMIC DNA]</scope>
    <source>
        <strain evidence="1 2">CBS 962.96</strain>
    </source>
</reference>
<evidence type="ECO:0000313" key="2">
    <source>
        <dbReference type="Proteomes" id="UP000297245"/>
    </source>
</evidence>
<dbReference type="EMBL" id="ML179097">
    <property type="protein sequence ID" value="THV00936.1"/>
    <property type="molecule type" value="Genomic_DNA"/>
</dbReference>
<dbReference type="SUPFAM" id="SSF54768">
    <property type="entry name" value="dsRNA-binding domain-like"/>
    <property type="match status" value="1"/>
</dbReference>
<protein>
    <submittedName>
        <fullName evidence="1">Uncharacterized protein</fullName>
    </submittedName>
</protein>
<gene>
    <name evidence="1" type="ORF">K435DRAFT_837053</name>
</gene>
<dbReference type="AlphaFoldDB" id="A0A4V4HH12"/>
<evidence type="ECO:0000313" key="1">
    <source>
        <dbReference type="EMBL" id="THV00936.1"/>
    </source>
</evidence>